<evidence type="ECO:0000259" key="9">
    <source>
        <dbReference type="Pfam" id="PF00346"/>
    </source>
</evidence>
<keyword evidence="11" id="KW-1185">Reference proteome</keyword>
<keyword evidence="6" id="KW-0874">Quinone</keyword>
<dbReference type="EMBL" id="BMJB01000001">
    <property type="protein sequence ID" value="GGA62673.1"/>
    <property type="molecule type" value="Genomic_DNA"/>
</dbReference>
<dbReference type="PANTHER" id="PTHR11993:SF10">
    <property type="entry name" value="NADH DEHYDROGENASE [UBIQUINONE] IRON-SULFUR PROTEIN 2, MITOCHONDRIAL"/>
    <property type="match status" value="1"/>
</dbReference>
<evidence type="ECO:0000256" key="3">
    <source>
        <dbReference type="ARBA" id="ARBA00022448"/>
    </source>
</evidence>
<keyword evidence="4 6" id="KW-1278">Translocase</keyword>
<keyword evidence="7" id="KW-0479">Metal-binding</keyword>
<dbReference type="NCBIfam" id="NF004739">
    <property type="entry name" value="PRK06075.1"/>
    <property type="match status" value="1"/>
</dbReference>
<accession>A0A916RNM4</accession>
<dbReference type="SUPFAM" id="SSF56762">
    <property type="entry name" value="HydB/Nqo4-like"/>
    <property type="match status" value="1"/>
</dbReference>
<keyword evidence="7" id="KW-0460">Magnesium</keyword>
<dbReference type="InterPro" id="IPR001135">
    <property type="entry name" value="NADH_Q_OxRdtase_suD"/>
</dbReference>
<comment type="subcellular location">
    <subcellularLocation>
        <location evidence="6">Cell membrane</location>
        <topology evidence="6">Peripheral membrane protein</topology>
        <orientation evidence="6">Cytoplasmic side</orientation>
    </subcellularLocation>
</comment>
<feature type="binding site" evidence="7">
    <location>
        <position position="98"/>
    </location>
    <ligand>
        <name>Ni(2+)</name>
        <dbReference type="ChEBI" id="CHEBI:49786"/>
    </ligand>
</feature>
<dbReference type="GO" id="GO:0050136">
    <property type="term" value="F:NADH dehydrogenase (quinone) (non-electrogenic) activity"/>
    <property type="evidence" value="ECO:0007669"/>
    <property type="project" value="UniProtKB-UniRule"/>
</dbReference>
<evidence type="ECO:0000256" key="5">
    <source>
        <dbReference type="ARBA" id="ARBA00023027"/>
    </source>
</evidence>
<dbReference type="InterPro" id="IPR022885">
    <property type="entry name" value="NDH1_su_D/H"/>
</dbReference>
<dbReference type="NCBIfam" id="TIGR01962">
    <property type="entry name" value="NuoD"/>
    <property type="match status" value="1"/>
</dbReference>
<keyword evidence="6" id="KW-1003">Cell membrane</keyword>
<protein>
    <recommendedName>
        <fullName evidence="6">NADH-quinone oxidoreductase subunit D</fullName>
        <ecNumber evidence="6">7.1.1.-</ecNumber>
    </recommendedName>
    <alternativeName>
        <fullName evidence="6">NADH dehydrogenase I subunit D</fullName>
    </alternativeName>
    <alternativeName>
        <fullName evidence="6">NDH-1 subunit D</fullName>
    </alternativeName>
</protein>
<organism evidence="10 11">
    <name type="scientific">Edaphobacter acidisoli</name>
    <dbReference type="NCBI Taxonomy" id="2040573"/>
    <lineage>
        <taxon>Bacteria</taxon>
        <taxon>Pseudomonadati</taxon>
        <taxon>Acidobacteriota</taxon>
        <taxon>Terriglobia</taxon>
        <taxon>Terriglobales</taxon>
        <taxon>Acidobacteriaceae</taxon>
        <taxon>Edaphobacter</taxon>
    </lineage>
</organism>
<keyword evidence="6" id="KW-0472">Membrane</keyword>
<dbReference type="AlphaFoldDB" id="A0A916RNM4"/>
<dbReference type="Gene3D" id="1.10.645.10">
    <property type="entry name" value="Cytochrome-c3 Hydrogenase, chain B"/>
    <property type="match status" value="1"/>
</dbReference>
<reference evidence="10" key="2">
    <citation type="submission" date="2020-09" db="EMBL/GenBank/DDBJ databases">
        <authorList>
            <person name="Sun Q."/>
            <person name="Zhou Y."/>
        </authorList>
    </citation>
    <scope>NUCLEOTIDE SEQUENCE</scope>
    <source>
        <strain evidence="10">CGMCC 1.15447</strain>
    </source>
</reference>
<comment type="catalytic activity">
    <reaction evidence="6">
        <text>a quinone + NADH + 5 H(+)(in) = a quinol + NAD(+) + 4 H(+)(out)</text>
        <dbReference type="Rhea" id="RHEA:57888"/>
        <dbReference type="ChEBI" id="CHEBI:15378"/>
        <dbReference type="ChEBI" id="CHEBI:24646"/>
        <dbReference type="ChEBI" id="CHEBI:57540"/>
        <dbReference type="ChEBI" id="CHEBI:57945"/>
        <dbReference type="ChEBI" id="CHEBI:132124"/>
    </reaction>
</comment>
<evidence type="ECO:0000256" key="2">
    <source>
        <dbReference type="ARBA" id="ARBA00005769"/>
    </source>
</evidence>
<dbReference type="Proteomes" id="UP000648801">
    <property type="component" value="Unassembled WGS sequence"/>
</dbReference>
<keyword evidence="6" id="KW-0830">Ubiquinone</keyword>
<dbReference type="InterPro" id="IPR014029">
    <property type="entry name" value="NADH_UbQ_OxRdtase_49kDa_CS"/>
</dbReference>
<comment type="similarity">
    <text evidence="2 6 8">Belongs to the complex I 49 kDa subunit family.</text>
</comment>
<evidence type="ECO:0000256" key="4">
    <source>
        <dbReference type="ARBA" id="ARBA00022967"/>
    </source>
</evidence>
<dbReference type="Pfam" id="PF00374">
    <property type="entry name" value="NiFeSe_Hases"/>
    <property type="match status" value="1"/>
</dbReference>
<dbReference type="Pfam" id="PF00346">
    <property type="entry name" value="Complex1_49kDa"/>
    <property type="match status" value="1"/>
</dbReference>
<evidence type="ECO:0000256" key="1">
    <source>
        <dbReference type="ARBA" id="ARBA00002378"/>
    </source>
</evidence>
<evidence type="ECO:0000256" key="7">
    <source>
        <dbReference type="PIRSR" id="PIRSR601501-1"/>
    </source>
</evidence>
<evidence type="ECO:0000256" key="6">
    <source>
        <dbReference type="HAMAP-Rule" id="MF_01358"/>
    </source>
</evidence>
<feature type="binding site" evidence="7">
    <location>
        <position position="380"/>
    </location>
    <ligand>
        <name>Mg(2+)</name>
        <dbReference type="ChEBI" id="CHEBI:18420"/>
    </ligand>
</feature>
<dbReference type="GO" id="GO:0051287">
    <property type="term" value="F:NAD binding"/>
    <property type="evidence" value="ECO:0007669"/>
    <property type="project" value="InterPro"/>
</dbReference>
<feature type="binding site" evidence="7">
    <location>
        <position position="98"/>
    </location>
    <ligand>
        <name>Fe cation</name>
        <dbReference type="ChEBI" id="CHEBI:24875"/>
    </ligand>
</feature>
<dbReference type="GO" id="GO:0048038">
    <property type="term" value="F:quinone binding"/>
    <property type="evidence" value="ECO:0007669"/>
    <property type="project" value="UniProtKB-KW"/>
</dbReference>
<dbReference type="InterPro" id="IPR001501">
    <property type="entry name" value="Ni-dep_hyd_lsu"/>
</dbReference>
<dbReference type="GO" id="GO:0005886">
    <property type="term" value="C:plasma membrane"/>
    <property type="evidence" value="ECO:0007669"/>
    <property type="project" value="UniProtKB-SubCell"/>
</dbReference>
<dbReference type="GO" id="GO:0016151">
    <property type="term" value="F:nickel cation binding"/>
    <property type="evidence" value="ECO:0007669"/>
    <property type="project" value="InterPro"/>
</dbReference>
<dbReference type="PROSITE" id="PS00535">
    <property type="entry name" value="COMPLEX1_49K"/>
    <property type="match status" value="1"/>
</dbReference>
<comment type="caution">
    <text evidence="10">The sequence shown here is derived from an EMBL/GenBank/DDBJ whole genome shotgun (WGS) entry which is preliminary data.</text>
</comment>
<sequence>MAPTSAPDMLIPDVEDVVADARRRHGVTPPADQTMVINLGPQHPSTHGVLRLVLEIDGETVVSLAPDIGYLHTGIEKTCEAKFYQQVVPLTDRIDYLCPMTNNLAYCLAVEKLLGLEIPERAQYLRVLLNELTRIQSHLVWLGTHAMDIGALTVFLYCFREREEILRIFENVAGQRMMTSYFRVGGLSLEPPLDFYQQVENFLKIMPGRIQQYEDLLTGNPIWLKRIKGVGYLSAADAIALGVTGPPLRASGVDWDLRRDMPYSGYEKFQFKVPVSNDCDVWARYIVRMDEMRESVKICQQALAGMPTSGPITADAPKIILPEREKMKTQMEALIHHFKIVTEGFPVPAGEVFQAVESPRGEMGYYVVSDGTAKPYRVHMRNPSYATLQALEVMCKGRLLADVVAVIGSIDIVLGEIDR</sequence>
<dbReference type="InterPro" id="IPR029014">
    <property type="entry name" value="NiFe-Hase_large"/>
</dbReference>
<comment type="cofactor">
    <cofactor evidence="7">
        <name>Ni(2+)</name>
        <dbReference type="ChEBI" id="CHEBI:49786"/>
    </cofactor>
</comment>
<comment type="cofactor">
    <cofactor evidence="7">
        <name>Fe cation</name>
        <dbReference type="ChEBI" id="CHEBI:24875"/>
    </cofactor>
</comment>
<keyword evidence="7" id="KW-0533">Nickel</keyword>
<gene>
    <name evidence="10" type="primary">nuoD2</name>
    <name evidence="6" type="synonym">nuoD</name>
    <name evidence="10" type="ORF">GCM10011507_12800</name>
</gene>
<keyword evidence="3 6" id="KW-0813">Transport</keyword>
<name>A0A916RNM4_9BACT</name>
<dbReference type="HAMAP" id="MF_01358">
    <property type="entry name" value="NDH1_NuoD"/>
    <property type="match status" value="1"/>
</dbReference>
<feature type="binding site" evidence="7">
    <location>
        <position position="76"/>
    </location>
    <ligand>
        <name>Mg(2+)</name>
        <dbReference type="ChEBI" id="CHEBI:18420"/>
    </ligand>
</feature>
<feature type="domain" description="NADH-quinone oxidoreductase subunit D" evidence="9">
    <location>
        <begin position="148"/>
        <end position="419"/>
    </location>
</feature>
<proteinExistence type="inferred from homology"/>
<comment type="subunit">
    <text evidence="6">NDH-1 is composed of 14 different subunits. Subunits NuoB, C, D, E, F, and G constitute the peripheral sector of the complex.</text>
</comment>
<evidence type="ECO:0000313" key="11">
    <source>
        <dbReference type="Proteomes" id="UP000648801"/>
    </source>
</evidence>
<comment type="function">
    <text evidence="1 6">NDH-1 shuttles electrons from NADH, via FMN and iron-sulfur (Fe-S) centers, to quinones in the respiratory chain. The immediate electron acceptor for the enzyme in this species is believed to be ubiquinone. Couples the redox reaction to proton translocation (for every two electrons transferred, four hydrogen ions are translocated across the cytoplasmic membrane), and thus conserves the redox energy in a proton gradient.</text>
</comment>
<dbReference type="PANTHER" id="PTHR11993">
    <property type="entry name" value="NADH-UBIQUINONE OXIDOREDUCTASE 49 KDA SUBUNIT"/>
    <property type="match status" value="1"/>
</dbReference>
<keyword evidence="5 6" id="KW-0520">NAD</keyword>
<reference evidence="10" key="1">
    <citation type="journal article" date="2014" name="Int. J. Syst. Evol. Microbiol.">
        <title>Complete genome sequence of Corynebacterium casei LMG S-19264T (=DSM 44701T), isolated from a smear-ripened cheese.</title>
        <authorList>
            <consortium name="US DOE Joint Genome Institute (JGI-PGF)"/>
            <person name="Walter F."/>
            <person name="Albersmeier A."/>
            <person name="Kalinowski J."/>
            <person name="Ruckert C."/>
        </authorList>
    </citation>
    <scope>NUCLEOTIDE SEQUENCE</scope>
    <source>
        <strain evidence="10">CGMCC 1.15447</strain>
    </source>
</reference>
<keyword evidence="7" id="KW-0408">Iron</keyword>
<dbReference type="EC" id="7.1.1.-" evidence="6"/>
<evidence type="ECO:0000256" key="8">
    <source>
        <dbReference type="RuleBase" id="RU003685"/>
    </source>
</evidence>
<evidence type="ECO:0000313" key="10">
    <source>
        <dbReference type="EMBL" id="GGA62673.1"/>
    </source>
</evidence>